<dbReference type="PROSITE" id="PS50082">
    <property type="entry name" value="WD_REPEATS_2"/>
    <property type="match status" value="2"/>
</dbReference>
<sequence length="582" mass="65088">MSLTSKELNYLIWRYLQESGYDLSAYALDQQSQCSEYENNPTTQELIQKIKPGCLVDLIQKGILYMAAEQEATDSTTNLSLYGALIQDDLNNLKDNNNISNGSNGSRFALKSEIETNGEQKDSEKQTNNDKDNQDIEMTDALNKEVQQQEIIEFETQLLSPQLKFAPSLTCDWHPTTEVFAYGKDDGTATINAIQDGKIIETRTLTHPNLLNIKNQINIVSWSPQGSLIITCGANSELRAWSPDGKLKNIASTIVDEAISLENTKLISIISSLSWSPTGKFLLSIDSSNQVCIWDGTTISLIKQIKNLEINDDSVVCSCWLSEDKFAVTTNTNGIKIYDILQPPSSHFGNQLDVQPIGLLNGHEHNISLMKLNPVTKLLATCSDFDYSIKVWSSSSSQECLDLNINPEKKYTLKLHAAPMIGLIWLPDSNSNERSLLLSVSMEGILNIWDAKTSENIKSSELFNNKDNFTNELKDDDNNNNNNNNDTTIKDVLVFNAVLSPDGKYLALGDDYCRVTIWDVDTTHYLNEPKDLIRCKAVYKPEISAEDKLKATIGICDMKWDHESKLICVSYNGMESVIINTT</sequence>
<dbReference type="InterPro" id="IPR036322">
    <property type="entry name" value="WD40_repeat_dom_sf"/>
</dbReference>
<dbReference type="Proteomes" id="UP000030161">
    <property type="component" value="Unassembled WGS sequence"/>
</dbReference>
<dbReference type="Gene3D" id="2.130.10.10">
    <property type="entry name" value="YVTN repeat-like/Quinoprotein amine dehydrogenase"/>
    <property type="match status" value="1"/>
</dbReference>
<evidence type="ECO:0000256" key="2">
    <source>
        <dbReference type="ARBA" id="ARBA00022574"/>
    </source>
</evidence>
<keyword evidence="2 5" id="KW-0853">WD repeat</keyword>
<dbReference type="EMBL" id="AJIX01000033">
    <property type="protein sequence ID" value="KGR07349.1"/>
    <property type="molecule type" value="Genomic_DNA"/>
</dbReference>
<dbReference type="FunFam" id="1.20.960.30:FF:000001">
    <property type="entry name" value="F-box-like/WD repeat-containing protein TBL1XR1"/>
    <property type="match status" value="1"/>
</dbReference>
<dbReference type="InterPro" id="IPR015943">
    <property type="entry name" value="WD40/YVTN_repeat-like_dom_sf"/>
</dbReference>
<keyword evidence="3" id="KW-0677">Repeat</keyword>
<dbReference type="InterPro" id="IPR045183">
    <property type="entry name" value="Ebi-like"/>
</dbReference>
<dbReference type="SMART" id="SM00667">
    <property type="entry name" value="LisH"/>
    <property type="match status" value="1"/>
</dbReference>
<evidence type="ECO:0000256" key="5">
    <source>
        <dbReference type="PROSITE-ProRule" id="PRU00221"/>
    </source>
</evidence>
<evidence type="ECO:0000256" key="3">
    <source>
        <dbReference type="ARBA" id="ARBA00022737"/>
    </source>
</evidence>
<dbReference type="InterPro" id="IPR006594">
    <property type="entry name" value="LisH"/>
</dbReference>
<comment type="subcellular location">
    <subcellularLocation>
        <location evidence="1">Nucleus</location>
    </subcellularLocation>
</comment>
<proteinExistence type="predicted"/>
<dbReference type="Pfam" id="PF00400">
    <property type="entry name" value="WD40"/>
    <property type="match status" value="3"/>
</dbReference>
<protein>
    <submittedName>
        <fullName evidence="7">Transducin (Beta)-like 1</fullName>
    </submittedName>
</protein>
<evidence type="ECO:0000256" key="1">
    <source>
        <dbReference type="ARBA" id="ARBA00004123"/>
    </source>
</evidence>
<dbReference type="GO" id="GO:0006357">
    <property type="term" value="P:regulation of transcription by RNA polymerase II"/>
    <property type="evidence" value="ECO:0007669"/>
    <property type="project" value="TreeGrafter"/>
</dbReference>
<evidence type="ECO:0000256" key="6">
    <source>
        <dbReference type="SAM" id="MobiDB-lite"/>
    </source>
</evidence>
<dbReference type="GO" id="GO:0034967">
    <property type="term" value="C:Set3 complex"/>
    <property type="evidence" value="ECO:0007669"/>
    <property type="project" value="TreeGrafter"/>
</dbReference>
<dbReference type="PROSITE" id="PS50896">
    <property type="entry name" value="LISH"/>
    <property type="match status" value="1"/>
</dbReference>
<comment type="caution">
    <text evidence="7">The sequence shown here is derived from an EMBL/GenBank/DDBJ whole genome shotgun (WGS) entry which is preliminary data.</text>
</comment>
<evidence type="ECO:0000256" key="4">
    <source>
        <dbReference type="ARBA" id="ARBA00023242"/>
    </source>
</evidence>
<dbReference type="InterPro" id="IPR001680">
    <property type="entry name" value="WD40_rpt"/>
</dbReference>
<dbReference type="AlphaFoldDB" id="A0AB34PSA8"/>
<feature type="region of interest" description="Disordered" evidence="6">
    <location>
        <begin position="115"/>
        <end position="134"/>
    </location>
</feature>
<keyword evidence="4" id="KW-0539">Nucleus</keyword>
<feature type="repeat" description="WD" evidence="5">
    <location>
        <begin position="210"/>
        <end position="242"/>
    </location>
</feature>
<dbReference type="PANTHER" id="PTHR22846:SF2">
    <property type="entry name" value="F-BOX-LIKE_WD REPEAT-CONTAINING PROTEIN EBI"/>
    <property type="match status" value="1"/>
</dbReference>
<organism evidence="7 8">
    <name type="scientific">Candida albicans P78048</name>
    <dbReference type="NCBI Taxonomy" id="1094989"/>
    <lineage>
        <taxon>Eukaryota</taxon>
        <taxon>Fungi</taxon>
        <taxon>Dikarya</taxon>
        <taxon>Ascomycota</taxon>
        <taxon>Saccharomycotina</taxon>
        <taxon>Pichiomycetes</taxon>
        <taxon>Debaryomycetaceae</taxon>
        <taxon>Candida/Lodderomyces clade</taxon>
        <taxon>Candida</taxon>
    </lineage>
</organism>
<dbReference type="SUPFAM" id="SSF50978">
    <property type="entry name" value="WD40 repeat-like"/>
    <property type="match status" value="1"/>
</dbReference>
<dbReference type="GO" id="GO:0003714">
    <property type="term" value="F:transcription corepressor activity"/>
    <property type="evidence" value="ECO:0007669"/>
    <property type="project" value="InterPro"/>
</dbReference>
<dbReference type="Gene3D" id="1.20.960.30">
    <property type="match status" value="1"/>
</dbReference>
<gene>
    <name evidence="7" type="ORF">MG3_04625</name>
</gene>
<dbReference type="PANTHER" id="PTHR22846">
    <property type="entry name" value="WD40 REPEAT PROTEIN"/>
    <property type="match status" value="1"/>
</dbReference>
<feature type="repeat" description="WD" evidence="5">
    <location>
        <begin position="413"/>
        <end position="459"/>
    </location>
</feature>
<name>A0AB34PSA8_CANAX</name>
<evidence type="ECO:0000313" key="7">
    <source>
        <dbReference type="EMBL" id="KGR07349.1"/>
    </source>
</evidence>
<reference evidence="7 8" key="1">
    <citation type="submission" date="2013-12" db="EMBL/GenBank/DDBJ databases">
        <title>The Genome Sequence of Candida albicans P78048.</title>
        <authorList>
            <consortium name="The Broad Institute Genome Sequencing Platform"/>
            <consortium name="The Broad Institute Genome Sequencing Center for Infectious Disease"/>
            <person name="Cuomo C."/>
            <person name="Bennett R."/>
            <person name="Hirakawa M."/>
            <person name="Noverr M."/>
            <person name="Mitchell A."/>
            <person name="Young S.K."/>
            <person name="Zeng Q."/>
            <person name="Gargeya S."/>
            <person name="Fitzgerald M."/>
            <person name="Abouelleil A."/>
            <person name="Alvarado L."/>
            <person name="Berlin A.M."/>
            <person name="Chapman S.B."/>
            <person name="Dewar J."/>
            <person name="Goldberg J."/>
            <person name="Griggs A."/>
            <person name="Gujja S."/>
            <person name="Hansen M."/>
            <person name="Howarth C."/>
            <person name="Imamovic A."/>
            <person name="Larimer J."/>
            <person name="McCowan C."/>
            <person name="Murphy C."/>
            <person name="Pearson M."/>
            <person name="Priest M."/>
            <person name="Roberts A."/>
            <person name="Saif S."/>
            <person name="Shea T."/>
            <person name="Sykes S."/>
            <person name="Wortman J."/>
            <person name="Nusbaum C."/>
            <person name="Birren B."/>
        </authorList>
    </citation>
    <scope>NUCLEOTIDE SEQUENCE [LARGE SCALE GENOMIC DNA]</scope>
    <source>
        <strain evidence="7 8">P78048</strain>
    </source>
</reference>
<dbReference type="Pfam" id="PF08513">
    <property type="entry name" value="LisH"/>
    <property type="match status" value="1"/>
</dbReference>
<accession>A0AB34PSA8</accession>
<dbReference type="SMART" id="SM00320">
    <property type="entry name" value="WD40"/>
    <property type="match status" value="6"/>
</dbReference>
<evidence type="ECO:0000313" key="8">
    <source>
        <dbReference type="Proteomes" id="UP000030161"/>
    </source>
</evidence>